<feature type="domain" description="Amino acid transporter transmembrane" evidence="6">
    <location>
        <begin position="39"/>
        <end position="436"/>
    </location>
</feature>
<dbReference type="Pfam" id="PF01490">
    <property type="entry name" value="Aa_trans"/>
    <property type="match status" value="1"/>
</dbReference>
<feature type="transmembrane region" description="Helical" evidence="5">
    <location>
        <begin position="135"/>
        <end position="155"/>
    </location>
</feature>
<feature type="transmembrane region" description="Helical" evidence="5">
    <location>
        <begin position="311"/>
        <end position="335"/>
    </location>
</feature>
<comment type="subcellular location">
    <subcellularLocation>
        <location evidence="1">Membrane</location>
        <topology evidence="1">Multi-pass membrane protein</topology>
    </subcellularLocation>
</comment>
<reference evidence="7 8" key="1">
    <citation type="submission" date="2024-03" db="EMBL/GenBank/DDBJ databases">
        <title>Adaptation during the transition from Ophiocordyceps entomopathogen to insect associate is accompanied by gene loss and intensified selection.</title>
        <authorList>
            <person name="Ward C.M."/>
            <person name="Onetto C.A."/>
            <person name="Borneman A.R."/>
        </authorList>
    </citation>
    <scope>NUCLEOTIDE SEQUENCE [LARGE SCALE GENOMIC DNA]</scope>
    <source>
        <strain evidence="7">AWRI1</strain>
        <tissue evidence="7">Single Adult Female</tissue>
    </source>
</reference>
<dbReference type="GO" id="GO:0015179">
    <property type="term" value="F:L-amino acid transmembrane transporter activity"/>
    <property type="evidence" value="ECO:0007669"/>
    <property type="project" value="TreeGrafter"/>
</dbReference>
<dbReference type="EMBL" id="JBBCAQ010000036">
    <property type="protein sequence ID" value="KAK7576714.1"/>
    <property type="molecule type" value="Genomic_DNA"/>
</dbReference>
<evidence type="ECO:0000256" key="1">
    <source>
        <dbReference type="ARBA" id="ARBA00004141"/>
    </source>
</evidence>
<dbReference type="Proteomes" id="UP001367676">
    <property type="component" value="Unassembled WGS sequence"/>
</dbReference>
<dbReference type="InterPro" id="IPR013057">
    <property type="entry name" value="AA_transpt_TM"/>
</dbReference>
<keyword evidence="4 5" id="KW-0472">Membrane</keyword>
<keyword evidence="8" id="KW-1185">Reference proteome</keyword>
<evidence type="ECO:0000256" key="4">
    <source>
        <dbReference type="ARBA" id="ARBA00023136"/>
    </source>
</evidence>
<feature type="transmembrane region" description="Helical" evidence="5">
    <location>
        <begin position="240"/>
        <end position="258"/>
    </location>
</feature>
<dbReference type="GO" id="GO:0016020">
    <property type="term" value="C:membrane"/>
    <property type="evidence" value="ECO:0007669"/>
    <property type="project" value="UniProtKB-SubCell"/>
</dbReference>
<feature type="transmembrane region" description="Helical" evidence="5">
    <location>
        <begin position="381"/>
        <end position="407"/>
    </location>
</feature>
<feature type="transmembrane region" description="Helical" evidence="5">
    <location>
        <begin position="39"/>
        <end position="60"/>
    </location>
</feature>
<evidence type="ECO:0000256" key="3">
    <source>
        <dbReference type="ARBA" id="ARBA00022989"/>
    </source>
</evidence>
<evidence type="ECO:0000256" key="5">
    <source>
        <dbReference type="SAM" id="Phobius"/>
    </source>
</evidence>
<comment type="caution">
    <text evidence="7">The sequence shown here is derived from an EMBL/GenBank/DDBJ whole genome shotgun (WGS) entry which is preliminary data.</text>
</comment>
<feature type="transmembrane region" description="Helical" evidence="5">
    <location>
        <begin position="201"/>
        <end position="220"/>
    </location>
</feature>
<evidence type="ECO:0000256" key="2">
    <source>
        <dbReference type="ARBA" id="ARBA00022692"/>
    </source>
</evidence>
<evidence type="ECO:0000259" key="6">
    <source>
        <dbReference type="Pfam" id="PF01490"/>
    </source>
</evidence>
<gene>
    <name evidence="7" type="ORF">V9T40_013000</name>
</gene>
<accession>A0AAN9T9U5</accession>
<name>A0AAN9T9U5_9HEMI</name>
<keyword evidence="3 5" id="KW-1133">Transmembrane helix</keyword>
<feature type="transmembrane region" description="Helical" evidence="5">
    <location>
        <begin position="72"/>
        <end position="91"/>
    </location>
</feature>
<sequence length="447" mass="50835">MIFKDWLEHLNKKSDKSSSVENNDNDEQNILDHDHHDGIGYWGSVAHIVRAAAGTGILILPMEMKSLGYINGSLLLIGVTLIYYHILHILLDLNFRLQKHLNLKYSTFAVVVDKIFTVAPSPFRQCRRPVVYLIYIYYMMPIDKAMTLILISSNIQNMAQYFDIDLNFTWVITCLSIFLCSCCMFRSVFKALVPFSSASNLCYFASLVVVIIYSIIYRNLEGNIRPFAGDVSLVLKNTSICLNAAFATNIILPVCNAMKKPRKMVSNFGSLYMSAFIVVIVYTAFALITYINFGDEVQGDILENLPVDNLFLLSVKFIFTLTLTVPYVLLFYACFDVIWMSEFQSNLPENKCKCIIEYSIRFGYNALAYFFALVVPNLSLLASLAGVIGILLDVAIMPLLQLLLMYASKEKNYWIFCKNLILIAFCLVLFVLSVNNFIEELSKLYEP</sequence>
<organism evidence="7 8">
    <name type="scientific">Parthenolecanium corni</name>
    <dbReference type="NCBI Taxonomy" id="536013"/>
    <lineage>
        <taxon>Eukaryota</taxon>
        <taxon>Metazoa</taxon>
        <taxon>Ecdysozoa</taxon>
        <taxon>Arthropoda</taxon>
        <taxon>Hexapoda</taxon>
        <taxon>Insecta</taxon>
        <taxon>Pterygota</taxon>
        <taxon>Neoptera</taxon>
        <taxon>Paraneoptera</taxon>
        <taxon>Hemiptera</taxon>
        <taxon>Sternorrhyncha</taxon>
        <taxon>Coccoidea</taxon>
        <taxon>Coccidae</taxon>
        <taxon>Parthenolecanium</taxon>
    </lineage>
</organism>
<feature type="transmembrane region" description="Helical" evidence="5">
    <location>
        <begin position="103"/>
        <end position="123"/>
    </location>
</feature>
<dbReference type="AlphaFoldDB" id="A0AAN9T9U5"/>
<feature type="transmembrane region" description="Helical" evidence="5">
    <location>
        <begin position="270"/>
        <end position="291"/>
    </location>
</feature>
<proteinExistence type="predicted"/>
<protein>
    <recommendedName>
        <fullName evidence="6">Amino acid transporter transmembrane domain-containing protein</fullName>
    </recommendedName>
</protein>
<evidence type="ECO:0000313" key="7">
    <source>
        <dbReference type="EMBL" id="KAK7576714.1"/>
    </source>
</evidence>
<keyword evidence="2 5" id="KW-0812">Transmembrane</keyword>
<feature type="transmembrane region" description="Helical" evidence="5">
    <location>
        <begin position="167"/>
        <end position="189"/>
    </location>
</feature>
<dbReference type="PANTHER" id="PTHR22950">
    <property type="entry name" value="AMINO ACID TRANSPORTER"/>
    <property type="match status" value="1"/>
</dbReference>
<feature type="transmembrane region" description="Helical" evidence="5">
    <location>
        <begin position="419"/>
        <end position="438"/>
    </location>
</feature>
<evidence type="ECO:0000313" key="8">
    <source>
        <dbReference type="Proteomes" id="UP001367676"/>
    </source>
</evidence>